<keyword evidence="3" id="KW-1185">Reference proteome</keyword>
<organismHost>
    <name type="scientific">Halobacterium salinarum</name>
    <name type="common">Halobacterium halobium</name>
    <dbReference type="NCBI Taxonomy" id="2242"/>
</organismHost>
<reference evidence="2 3" key="1">
    <citation type="journal article" date="2018" name="Genes (Basel)">
        <title>Complete Genome Sequence of the Model Halovirus PhiH1 (PhiH1).</title>
        <authorList>
            <person name="Dyall-Smith M."/>
            <person name="Pfeifer F."/>
            <person name="Witte A."/>
            <person name="Oesterhelt D."/>
            <person name="Pfeiffer F."/>
        </authorList>
    </citation>
    <scope>NUCLEOTIDE SEQUENCE [LARGE SCALE GENOMIC DNA]</scope>
    <source>
        <strain evidence="2">Variant phiH1</strain>
    </source>
</reference>
<proteinExistence type="predicted"/>
<evidence type="ECO:0000313" key="3">
    <source>
        <dbReference type="Proteomes" id="UP000277198"/>
    </source>
</evidence>
<gene>
    <name evidence="2" type="ORF">PhiH1_020</name>
</gene>
<name>A0A3G1ZKQ1_BPPHH</name>
<feature type="region of interest" description="Disordered" evidence="1">
    <location>
        <begin position="43"/>
        <end position="63"/>
    </location>
</feature>
<accession>A0A3G1ZKQ1</accession>
<dbReference type="EMBL" id="MK002701">
    <property type="protein sequence ID" value="AYM00251.1"/>
    <property type="molecule type" value="Genomic_DNA"/>
</dbReference>
<organism evidence="2 3">
    <name type="scientific">Halobacterium phage phiH</name>
    <name type="common">Bacteriophage phi-H</name>
    <dbReference type="NCBI Taxonomy" id="169684"/>
    <lineage>
        <taxon>Viruses</taxon>
        <taxon>Duplodnaviria</taxon>
        <taxon>Heunggongvirae</taxon>
        <taxon>Uroviricota</taxon>
        <taxon>Caudoviricetes</taxon>
        <taxon>Vertoviridae</taxon>
        <taxon>Myohalovirus</taxon>
        <taxon>Myohalovirus spontanei</taxon>
        <taxon>Myohalovirus phiH</taxon>
    </lineage>
</organism>
<evidence type="ECO:0000313" key="2">
    <source>
        <dbReference type="EMBL" id="AYM00251.1"/>
    </source>
</evidence>
<sequence>MSEETEPPKIWIDHYDLNLGVRGGSQDTLEDVKEVFDEELEAAVERDPKLGEGEDLTESRDFQ</sequence>
<protein>
    <submittedName>
        <fullName evidence="2">Uncharacterized protein</fullName>
    </submittedName>
</protein>
<dbReference type="Proteomes" id="UP000277198">
    <property type="component" value="Segment"/>
</dbReference>
<evidence type="ECO:0000256" key="1">
    <source>
        <dbReference type="SAM" id="MobiDB-lite"/>
    </source>
</evidence>